<comment type="caution">
    <text evidence="6">The sequence shown here is derived from an EMBL/GenBank/DDBJ whole genome shotgun (WGS) entry which is preliminary data.</text>
</comment>
<protein>
    <recommendedName>
        <fullName evidence="3">Aminoglycoside (3'') (9) adenylyltransferase</fullName>
        <ecNumber evidence="2">2.7.7.47</ecNumber>
    </recommendedName>
</protein>
<name>A0ABQ4UA07_9HYPH</name>
<comment type="catalytic activity">
    <reaction evidence="4">
        <text>streptomycin + ATP = 3''-O-adenylylstreptomycin + diphosphate</text>
        <dbReference type="Rhea" id="RHEA:20245"/>
        <dbReference type="ChEBI" id="CHEBI:30616"/>
        <dbReference type="ChEBI" id="CHEBI:33019"/>
        <dbReference type="ChEBI" id="CHEBI:58007"/>
        <dbReference type="ChEBI" id="CHEBI:58605"/>
        <dbReference type="EC" id="2.7.7.47"/>
    </reaction>
</comment>
<evidence type="ECO:0000313" key="6">
    <source>
        <dbReference type="EMBL" id="GJE63687.1"/>
    </source>
</evidence>
<dbReference type="EC" id="2.7.7.47" evidence="2"/>
<proteinExistence type="predicted"/>
<dbReference type="EMBL" id="BPRC01000001">
    <property type="protein sequence ID" value="GJE63687.1"/>
    <property type="molecule type" value="Genomic_DNA"/>
</dbReference>
<accession>A0ABQ4UA07</accession>
<dbReference type="SUPFAM" id="SSF81301">
    <property type="entry name" value="Nucleotidyltransferase"/>
    <property type="match status" value="1"/>
</dbReference>
<organism evidence="6 7">
    <name type="scientific">Methylorubrum aminovorans</name>
    <dbReference type="NCBI Taxonomy" id="269069"/>
    <lineage>
        <taxon>Bacteria</taxon>
        <taxon>Pseudomonadati</taxon>
        <taxon>Pseudomonadota</taxon>
        <taxon>Alphaproteobacteria</taxon>
        <taxon>Hyphomicrobiales</taxon>
        <taxon>Methylobacteriaceae</taxon>
        <taxon>Methylorubrum</taxon>
    </lineage>
</organism>
<evidence type="ECO:0000313" key="7">
    <source>
        <dbReference type="Proteomes" id="UP001055039"/>
    </source>
</evidence>
<keyword evidence="1" id="KW-0808">Transferase</keyword>
<evidence type="ECO:0000256" key="2">
    <source>
        <dbReference type="ARBA" id="ARBA00035126"/>
    </source>
</evidence>
<evidence type="ECO:0000256" key="1">
    <source>
        <dbReference type="ARBA" id="ARBA00022679"/>
    </source>
</evidence>
<evidence type="ECO:0000259" key="5">
    <source>
        <dbReference type="Pfam" id="PF13427"/>
    </source>
</evidence>
<feature type="domain" description="Adenylyltransferase AadA C-terminal" evidence="5">
    <location>
        <begin position="180"/>
        <end position="241"/>
    </location>
</feature>
<evidence type="ECO:0000256" key="4">
    <source>
        <dbReference type="ARBA" id="ARBA00048566"/>
    </source>
</evidence>
<gene>
    <name evidence="6" type="ORF">LNAOJCKE_0884</name>
</gene>
<dbReference type="InterPro" id="IPR043519">
    <property type="entry name" value="NT_sf"/>
</dbReference>
<keyword evidence="7" id="KW-1185">Reference proteome</keyword>
<reference evidence="6" key="2">
    <citation type="submission" date="2021-08" db="EMBL/GenBank/DDBJ databases">
        <authorList>
            <person name="Tani A."/>
            <person name="Ola A."/>
            <person name="Ogura Y."/>
            <person name="Katsura K."/>
            <person name="Hayashi T."/>
        </authorList>
    </citation>
    <scope>NUCLEOTIDE SEQUENCE</scope>
    <source>
        <strain evidence="6">NBRC 15686</strain>
    </source>
</reference>
<dbReference type="Proteomes" id="UP001055039">
    <property type="component" value="Unassembled WGS sequence"/>
</dbReference>
<dbReference type="RefSeq" id="WP_238222654.1">
    <property type="nucleotide sequence ID" value="NZ_BAAADH010000020.1"/>
</dbReference>
<evidence type="ECO:0000256" key="3">
    <source>
        <dbReference type="ARBA" id="ARBA00035252"/>
    </source>
</evidence>
<dbReference type="InterPro" id="IPR025184">
    <property type="entry name" value="AadA_C"/>
</dbReference>
<sequence>MSSRRPPLRVDVARTVDRFLGLMAREGGPRLRGLYLVGSVALGDFRSGRSNIDFVALLEEAPGDAETDALARVHAALAQTDGPPFDGFYLPIEALRRAPEPGVVVPFSADGELRTGEPCGEINPLVWRCLARASRPILGATPAALGIADEDAPLHAHCRAVLDGSWRPWIARSEAALAETVPDAECDAAALEHGVLGVSRLVCTLATGRVVSKREGGRFVLDRLPEAHRGAVWDALDARDDRLEHVSPAQMRAGLGTMRFLIDGALGYQAGA</sequence>
<reference evidence="6" key="1">
    <citation type="journal article" date="2021" name="Front. Microbiol.">
        <title>Comprehensive Comparative Genomics and Phenotyping of Methylobacterium Species.</title>
        <authorList>
            <person name="Alessa O."/>
            <person name="Ogura Y."/>
            <person name="Fujitani Y."/>
            <person name="Takami H."/>
            <person name="Hayashi T."/>
            <person name="Sahin N."/>
            <person name="Tani A."/>
        </authorList>
    </citation>
    <scope>NUCLEOTIDE SEQUENCE</scope>
    <source>
        <strain evidence="6">NBRC 15686</strain>
    </source>
</reference>
<dbReference type="Pfam" id="PF13427">
    <property type="entry name" value="AadA_C"/>
    <property type="match status" value="1"/>
</dbReference>